<dbReference type="Proteomes" id="UP000273898">
    <property type="component" value="Unassembled WGS sequence"/>
</dbReference>
<dbReference type="SUPFAM" id="SSF51338">
    <property type="entry name" value="Composite domain of metallo-dependent hydrolases"/>
    <property type="match status" value="1"/>
</dbReference>
<dbReference type="InterPro" id="IPR011059">
    <property type="entry name" value="Metal-dep_hydrolase_composite"/>
</dbReference>
<comment type="caution">
    <text evidence="2">The sequence shown here is derived from an EMBL/GenBank/DDBJ whole genome shotgun (WGS) entry which is preliminary data.</text>
</comment>
<proteinExistence type="predicted"/>
<dbReference type="Gene3D" id="3.30.110.90">
    <property type="entry name" value="Amidohydrolase"/>
    <property type="match status" value="1"/>
</dbReference>
<organism evidence="2 3">
    <name type="scientific">Pedobacter alluvionis</name>
    <dbReference type="NCBI Taxonomy" id="475253"/>
    <lineage>
        <taxon>Bacteria</taxon>
        <taxon>Pseudomonadati</taxon>
        <taxon>Bacteroidota</taxon>
        <taxon>Sphingobacteriia</taxon>
        <taxon>Sphingobacteriales</taxon>
        <taxon>Sphingobacteriaceae</taxon>
        <taxon>Pedobacter</taxon>
    </lineage>
</organism>
<protein>
    <submittedName>
        <fullName evidence="2">Imidazolonepropionase-like amidohydrolase</fullName>
    </submittedName>
</protein>
<dbReference type="Gene3D" id="2.30.40.10">
    <property type="entry name" value="Urease, subunit C, domain 1"/>
    <property type="match status" value="1"/>
</dbReference>
<name>A0A497Y8H1_9SPHI</name>
<dbReference type="InterPro" id="IPR006680">
    <property type="entry name" value="Amidohydro-rel"/>
</dbReference>
<keyword evidence="2" id="KW-0378">Hydrolase</keyword>
<dbReference type="InterPro" id="IPR032466">
    <property type="entry name" value="Metal_Hydrolase"/>
</dbReference>
<accession>A0A497Y8H1</accession>
<dbReference type="SUPFAM" id="SSF51556">
    <property type="entry name" value="Metallo-dependent hydrolases"/>
    <property type="match status" value="1"/>
</dbReference>
<dbReference type="Gene3D" id="1.20.58.520">
    <property type="entry name" value="Amidohydrolase"/>
    <property type="match status" value="1"/>
</dbReference>
<dbReference type="Pfam" id="PF01979">
    <property type="entry name" value="Amidohydro_1"/>
    <property type="match status" value="1"/>
</dbReference>
<dbReference type="AlphaFoldDB" id="A0A497Y8H1"/>
<sequence length="485" mass="54400">MSTMSKKQISHLSLIFFIILIFCQCTVLDQSFGRISSKENIQKEEIYVIKNVNIIPMTMESKIISNATVIIKNKKIFSINQPVPDKAKIINGKGKWLIPGLIDMHVHNLADINLSSSYPTKGATIFTDTQDFMLLYVVNGVTTAFELNARVEHFGQRNEILKGNLYGPRMALAMLIDGGEGSGNKANTAADGRQTVRMAKAQGYEFVKVYAHLNVETYKAIVDEASKQGMKVVGHIPDVFKGHIDDAFVPNFAMVAHAEEYAKQSEDFTDQDAQYYAKITKANGTWFTPTLTTMEWILSQSRSLEGVRNLSSLKYVHPLIQSRWLYSNSYNQESTTGRIRYFEKMVEFNMRLVKAFKEAGVPIVAGTDAGNPGVVWGFSLHDEIELLVKAGLSPEEALVSATRLPAIWLGIEDKIGTVEVGKYADLVLLDANPLQDIRNTRKIAGVFLNGKWIDKKIMDSMLSAVAERNTANKNKYDWKKRMNFE</sequence>
<gene>
    <name evidence="2" type="ORF">BCL90_0172</name>
</gene>
<dbReference type="GO" id="GO:0016810">
    <property type="term" value="F:hydrolase activity, acting on carbon-nitrogen (but not peptide) bonds"/>
    <property type="evidence" value="ECO:0007669"/>
    <property type="project" value="InterPro"/>
</dbReference>
<dbReference type="InterPro" id="IPR051781">
    <property type="entry name" value="Metallo-dep_Hydrolase"/>
</dbReference>
<evidence type="ECO:0000313" key="3">
    <source>
        <dbReference type="Proteomes" id="UP000273898"/>
    </source>
</evidence>
<reference evidence="2 3" key="1">
    <citation type="submission" date="2018-10" db="EMBL/GenBank/DDBJ databases">
        <title>Genomic Encyclopedia of Archaeal and Bacterial Type Strains, Phase II (KMG-II): from individual species to whole genera.</title>
        <authorList>
            <person name="Goeker M."/>
        </authorList>
    </citation>
    <scope>NUCLEOTIDE SEQUENCE [LARGE SCALE GENOMIC DNA]</scope>
    <source>
        <strain evidence="2 3">DSM 19624</strain>
    </source>
</reference>
<feature type="domain" description="Amidohydrolase-related" evidence="1">
    <location>
        <begin position="97"/>
        <end position="453"/>
    </location>
</feature>
<evidence type="ECO:0000259" key="1">
    <source>
        <dbReference type="Pfam" id="PF01979"/>
    </source>
</evidence>
<dbReference type="EMBL" id="RCCK01000010">
    <property type="protein sequence ID" value="RLJ79475.1"/>
    <property type="molecule type" value="Genomic_DNA"/>
</dbReference>
<dbReference type="PANTHER" id="PTHR43135">
    <property type="entry name" value="ALPHA-D-RIBOSE 1-METHYLPHOSPHONATE 5-TRIPHOSPHATE DIPHOSPHATASE"/>
    <property type="match status" value="1"/>
</dbReference>
<dbReference type="PANTHER" id="PTHR43135:SF3">
    <property type="entry name" value="ALPHA-D-RIBOSE 1-METHYLPHOSPHONATE 5-TRIPHOSPHATE DIPHOSPHATASE"/>
    <property type="match status" value="1"/>
</dbReference>
<dbReference type="Gene3D" id="3.40.50.10910">
    <property type="entry name" value="Amidohydrolase"/>
    <property type="match status" value="1"/>
</dbReference>
<evidence type="ECO:0000313" key="2">
    <source>
        <dbReference type="EMBL" id="RLJ79475.1"/>
    </source>
</evidence>